<dbReference type="SUPFAM" id="SSF52317">
    <property type="entry name" value="Class I glutamine amidotransferase-like"/>
    <property type="match status" value="1"/>
</dbReference>
<keyword evidence="4" id="KW-0663">Pyridoxal phosphate</keyword>
<comment type="caution">
    <text evidence="8">The sequence shown here is derived from an EMBL/GenBank/DDBJ whole genome shotgun (WGS) entry which is preliminary data.</text>
</comment>
<dbReference type="EC" id="3.5.1.2" evidence="2"/>
<dbReference type="AlphaFoldDB" id="X1GTC4"/>
<evidence type="ECO:0000256" key="7">
    <source>
        <dbReference type="ARBA" id="ARBA00049534"/>
    </source>
</evidence>
<keyword evidence="6" id="KW-0456">Lyase</keyword>
<dbReference type="Gene3D" id="3.40.50.880">
    <property type="match status" value="1"/>
</dbReference>
<organism evidence="8">
    <name type="scientific">marine sediment metagenome</name>
    <dbReference type="NCBI Taxonomy" id="412755"/>
    <lineage>
        <taxon>unclassified sequences</taxon>
        <taxon>metagenomes</taxon>
        <taxon>ecological metagenomes</taxon>
    </lineage>
</organism>
<dbReference type="PROSITE" id="PS51130">
    <property type="entry name" value="PDXT_SNO_2"/>
    <property type="match status" value="1"/>
</dbReference>
<protein>
    <recommendedName>
        <fullName evidence="2">glutaminase</fullName>
        <ecNumber evidence="2">3.5.1.2</ecNumber>
    </recommendedName>
</protein>
<dbReference type="GO" id="GO:0005829">
    <property type="term" value="C:cytosol"/>
    <property type="evidence" value="ECO:0007669"/>
    <property type="project" value="TreeGrafter"/>
</dbReference>
<feature type="non-terminal residue" evidence="8">
    <location>
        <position position="1"/>
    </location>
</feature>
<dbReference type="GO" id="GO:0042823">
    <property type="term" value="P:pyridoxal phosphate biosynthetic process"/>
    <property type="evidence" value="ECO:0007669"/>
    <property type="project" value="InterPro"/>
</dbReference>
<evidence type="ECO:0000256" key="6">
    <source>
        <dbReference type="ARBA" id="ARBA00023239"/>
    </source>
</evidence>
<dbReference type="GO" id="GO:0016829">
    <property type="term" value="F:lyase activity"/>
    <property type="evidence" value="ECO:0007669"/>
    <property type="project" value="UniProtKB-KW"/>
</dbReference>
<comment type="similarity">
    <text evidence="1">Belongs to the glutaminase PdxT/SNO family.</text>
</comment>
<dbReference type="PANTHER" id="PTHR31559">
    <property type="entry name" value="PYRIDOXAL 5'-PHOSPHATE SYNTHASE SUBUNIT SNO"/>
    <property type="match status" value="1"/>
</dbReference>
<name>X1GTC4_9ZZZZ</name>
<dbReference type="GO" id="GO:0008614">
    <property type="term" value="P:pyridoxine metabolic process"/>
    <property type="evidence" value="ECO:0007669"/>
    <property type="project" value="TreeGrafter"/>
</dbReference>
<evidence type="ECO:0000256" key="1">
    <source>
        <dbReference type="ARBA" id="ARBA00008345"/>
    </source>
</evidence>
<gene>
    <name evidence="8" type="ORF">S03H2_21472</name>
</gene>
<dbReference type="Pfam" id="PF01174">
    <property type="entry name" value="SNO"/>
    <property type="match status" value="1"/>
</dbReference>
<evidence type="ECO:0000256" key="3">
    <source>
        <dbReference type="ARBA" id="ARBA00022801"/>
    </source>
</evidence>
<keyword evidence="3" id="KW-0378">Hydrolase</keyword>
<dbReference type="GO" id="GO:0004359">
    <property type="term" value="F:glutaminase activity"/>
    <property type="evidence" value="ECO:0007669"/>
    <property type="project" value="UniProtKB-EC"/>
</dbReference>
<dbReference type="PIRSF" id="PIRSF005639">
    <property type="entry name" value="Glut_amidoT_SNO"/>
    <property type="match status" value="1"/>
</dbReference>
<dbReference type="InterPro" id="IPR021196">
    <property type="entry name" value="PdxT/SNO_CS"/>
</dbReference>
<dbReference type="PROSITE" id="PS51273">
    <property type="entry name" value="GATASE_TYPE_1"/>
    <property type="match status" value="1"/>
</dbReference>
<dbReference type="HAMAP" id="MF_01615">
    <property type="entry name" value="PdxT"/>
    <property type="match status" value="1"/>
</dbReference>
<dbReference type="NCBIfam" id="TIGR03800">
    <property type="entry name" value="PLP_synth_Pdx2"/>
    <property type="match status" value="1"/>
</dbReference>
<reference evidence="8" key="1">
    <citation type="journal article" date="2014" name="Front. Microbiol.">
        <title>High frequency of phylogenetically diverse reductive dehalogenase-homologous genes in deep subseafloor sedimentary metagenomes.</title>
        <authorList>
            <person name="Kawai M."/>
            <person name="Futagami T."/>
            <person name="Toyoda A."/>
            <person name="Takaki Y."/>
            <person name="Nishi S."/>
            <person name="Hori S."/>
            <person name="Arai W."/>
            <person name="Tsubouchi T."/>
            <person name="Morono Y."/>
            <person name="Uchiyama I."/>
            <person name="Ito T."/>
            <person name="Fujiyama A."/>
            <person name="Inagaki F."/>
            <person name="Takami H."/>
        </authorList>
    </citation>
    <scope>NUCLEOTIDE SEQUENCE</scope>
    <source>
        <strain evidence="8">Expedition CK06-06</strain>
    </source>
</reference>
<keyword evidence="5" id="KW-0315">Glutamine amidotransferase</keyword>
<dbReference type="CDD" id="cd01749">
    <property type="entry name" value="GATase1_PB"/>
    <property type="match status" value="1"/>
</dbReference>
<dbReference type="PROSITE" id="PS01236">
    <property type="entry name" value="PDXT_SNO_1"/>
    <property type="match status" value="1"/>
</dbReference>
<evidence type="ECO:0000256" key="2">
    <source>
        <dbReference type="ARBA" id="ARBA00012918"/>
    </source>
</evidence>
<proteinExistence type="inferred from homology"/>
<sequence length="200" mass="22467">VLAVQGDVLEHVNMMNEILHKKGFKSKTILVRKPEQIEQLDGLIIPGGESTVMSRLVSEMRFDNKLVDIIREKVKNGMAILGTCAGTIMLSKTSKDHVVKDFSQVLLELMDIDVIRNKYGRQQVSFELPITIEGFGKQPFPGVFIRAPVITSVGKNVEILARNSEEIFAAKQGKLLAATFHPELTDDMRFHEYFLNLILS</sequence>
<dbReference type="FunFam" id="3.40.50.880:FF:000041">
    <property type="entry name" value="Glutamine amidotransferase subunit pdxT, putative"/>
    <property type="match status" value="1"/>
</dbReference>
<dbReference type="InterPro" id="IPR002161">
    <property type="entry name" value="PdxT/SNO"/>
</dbReference>
<evidence type="ECO:0000313" key="8">
    <source>
        <dbReference type="EMBL" id="GAH44864.1"/>
    </source>
</evidence>
<dbReference type="InterPro" id="IPR029062">
    <property type="entry name" value="Class_I_gatase-like"/>
</dbReference>
<comment type="catalytic activity">
    <reaction evidence="7">
        <text>L-glutamine + H2O = L-glutamate + NH4(+)</text>
        <dbReference type="Rhea" id="RHEA:15889"/>
        <dbReference type="ChEBI" id="CHEBI:15377"/>
        <dbReference type="ChEBI" id="CHEBI:28938"/>
        <dbReference type="ChEBI" id="CHEBI:29985"/>
        <dbReference type="ChEBI" id="CHEBI:58359"/>
        <dbReference type="EC" id="3.5.1.2"/>
    </reaction>
</comment>
<accession>X1GTC4</accession>
<evidence type="ECO:0000256" key="4">
    <source>
        <dbReference type="ARBA" id="ARBA00022898"/>
    </source>
</evidence>
<dbReference type="GO" id="GO:1903600">
    <property type="term" value="C:glutaminase complex"/>
    <property type="evidence" value="ECO:0007669"/>
    <property type="project" value="TreeGrafter"/>
</dbReference>
<dbReference type="PANTHER" id="PTHR31559:SF0">
    <property type="entry name" value="PYRIDOXAL 5'-PHOSPHATE SYNTHASE SUBUNIT SNO1-RELATED"/>
    <property type="match status" value="1"/>
</dbReference>
<dbReference type="EMBL" id="BARU01011434">
    <property type="protein sequence ID" value="GAH44864.1"/>
    <property type="molecule type" value="Genomic_DNA"/>
</dbReference>
<evidence type="ECO:0000256" key="5">
    <source>
        <dbReference type="ARBA" id="ARBA00022962"/>
    </source>
</evidence>